<protein>
    <recommendedName>
        <fullName evidence="1">TtsA-like Glycoside hydrolase family 108 domain-containing protein</fullName>
    </recommendedName>
</protein>
<accession>X1ARQ3</accession>
<dbReference type="EMBL" id="BART01007734">
    <property type="protein sequence ID" value="GAG62541.1"/>
    <property type="molecule type" value="Genomic_DNA"/>
</dbReference>
<name>X1ARQ3_9ZZZZ</name>
<dbReference type="Pfam" id="PF05838">
    <property type="entry name" value="Glyco_hydro_108"/>
    <property type="match status" value="1"/>
</dbReference>
<comment type="caution">
    <text evidence="2">The sequence shown here is derived from an EMBL/GenBank/DDBJ whole genome shotgun (WGS) entry which is preliminary data.</text>
</comment>
<proteinExistence type="predicted"/>
<dbReference type="CDD" id="cd13926">
    <property type="entry name" value="N-acetylmuramidase_GH108"/>
    <property type="match status" value="1"/>
</dbReference>
<dbReference type="AlphaFoldDB" id="X1ARQ3"/>
<feature type="non-terminal residue" evidence="2">
    <location>
        <position position="156"/>
    </location>
</feature>
<gene>
    <name evidence="2" type="ORF">S01H4_17534</name>
</gene>
<dbReference type="PROSITE" id="PS00018">
    <property type="entry name" value="EF_HAND_1"/>
    <property type="match status" value="1"/>
</dbReference>
<dbReference type="InterPro" id="IPR008565">
    <property type="entry name" value="TtsA-like_GH18_dom"/>
</dbReference>
<dbReference type="InterPro" id="IPR018247">
    <property type="entry name" value="EF_Hand_1_Ca_BS"/>
</dbReference>
<dbReference type="InterPro" id="IPR023346">
    <property type="entry name" value="Lysozyme-like_dom_sf"/>
</dbReference>
<feature type="domain" description="TtsA-like Glycoside hydrolase family 108" evidence="1">
    <location>
        <begin position="30"/>
        <end position="128"/>
    </location>
</feature>
<evidence type="ECO:0000313" key="2">
    <source>
        <dbReference type="EMBL" id="GAG62541.1"/>
    </source>
</evidence>
<dbReference type="SUPFAM" id="SSF53955">
    <property type="entry name" value="Lysozyme-like"/>
    <property type="match status" value="1"/>
</dbReference>
<sequence length="156" mass="17890">MKKLIKWIKNKVCKFIKTKAMNENFEKAVKVILKCEGLYVDHPKDPGKATNLGISLRFLRNIGDYNKDGILDGDLDQDGDIDEDDIRLMTQGRAEQFYHDHFWKRLRCDNIECKMMRLHLFDMGVNAGTSRAAKIVQKLLAIKEDGIIGPVSLSHI</sequence>
<dbReference type="Gene3D" id="1.20.141.10">
    <property type="entry name" value="Chitosanase, subunit A, domain 1"/>
    <property type="match status" value="1"/>
</dbReference>
<reference evidence="2" key="1">
    <citation type="journal article" date="2014" name="Front. Microbiol.">
        <title>High frequency of phylogenetically diverse reductive dehalogenase-homologous genes in deep subseafloor sedimentary metagenomes.</title>
        <authorList>
            <person name="Kawai M."/>
            <person name="Futagami T."/>
            <person name="Toyoda A."/>
            <person name="Takaki Y."/>
            <person name="Nishi S."/>
            <person name="Hori S."/>
            <person name="Arai W."/>
            <person name="Tsubouchi T."/>
            <person name="Morono Y."/>
            <person name="Uchiyama I."/>
            <person name="Ito T."/>
            <person name="Fujiyama A."/>
            <person name="Inagaki F."/>
            <person name="Takami H."/>
        </authorList>
    </citation>
    <scope>NUCLEOTIDE SEQUENCE</scope>
    <source>
        <strain evidence="2">Expedition CK06-06</strain>
    </source>
</reference>
<evidence type="ECO:0000259" key="1">
    <source>
        <dbReference type="Pfam" id="PF05838"/>
    </source>
</evidence>
<organism evidence="2">
    <name type="scientific">marine sediment metagenome</name>
    <dbReference type="NCBI Taxonomy" id="412755"/>
    <lineage>
        <taxon>unclassified sequences</taxon>
        <taxon>metagenomes</taxon>
        <taxon>ecological metagenomes</taxon>
    </lineage>
</organism>